<dbReference type="KEGG" id="dhe:111600175"/>
<proteinExistence type="predicted"/>
<sequence length="202" mass="23616">MSLNCNENFTMGKEEEEPLETLHNFEYMKDITNDLPGPLTKELFMANLGLSKQSSKSETQSTSSSSRSLSSRQKRRALREDRVNPYGMLHSCVVQVQDRMERTLVREREAMQEPREEPLHKMIRWLMDLPQRFELSRLSFSALRCNECYLCEGVEYPCTRCRQQFHQECHADQGRRKPHRLCPSCTRNSIRNPNAELLDAGD</sequence>
<feature type="region of interest" description="Disordered" evidence="1">
    <location>
        <begin position="51"/>
        <end position="77"/>
    </location>
</feature>
<evidence type="ECO:0000313" key="3">
    <source>
        <dbReference type="RefSeq" id="XP_023171938.1"/>
    </source>
</evidence>
<dbReference type="Proteomes" id="UP000504633">
    <property type="component" value="Unplaced"/>
</dbReference>
<gene>
    <name evidence="3" type="primary">LOC111600175</name>
</gene>
<reference evidence="3" key="1">
    <citation type="submission" date="2025-08" db="UniProtKB">
        <authorList>
            <consortium name="RefSeq"/>
        </authorList>
    </citation>
    <scope>IDENTIFICATION</scope>
    <source>
        <strain evidence="3">15085-1641.00</strain>
        <tissue evidence="3">Whole body</tissue>
    </source>
</reference>
<name>A0A6J1LX88_DROHY</name>
<protein>
    <submittedName>
        <fullName evidence="3">Uncharacterized protein LOC111600175</fullName>
    </submittedName>
</protein>
<dbReference type="OMA" id="QFHQECH"/>
<evidence type="ECO:0000256" key="1">
    <source>
        <dbReference type="SAM" id="MobiDB-lite"/>
    </source>
</evidence>
<dbReference type="GeneID" id="111600175"/>
<dbReference type="OrthoDB" id="7866221at2759"/>
<feature type="compositionally biased region" description="Low complexity" evidence="1">
    <location>
        <begin position="51"/>
        <end position="71"/>
    </location>
</feature>
<evidence type="ECO:0000313" key="2">
    <source>
        <dbReference type="Proteomes" id="UP000504633"/>
    </source>
</evidence>
<organism evidence="2 3">
    <name type="scientific">Drosophila hydei</name>
    <name type="common">Fruit fly</name>
    <dbReference type="NCBI Taxonomy" id="7224"/>
    <lineage>
        <taxon>Eukaryota</taxon>
        <taxon>Metazoa</taxon>
        <taxon>Ecdysozoa</taxon>
        <taxon>Arthropoda</taxon>
        <taxon>Hexapoda</taxon>
        <taxon>Insecta</taxon>
        <taxon>Pterygota</taxon>
        <taxon>Neoptera</taxon>
        <taxon>Endopterygota</taxon>
        <taxon>Diptera</taxon>
        <taxon>Brachycera</taxon>
        <taxon>Muscomorpha</taxon>
        <taxon>Ephydroidea</taxon>
        <taxon>Drosophilidae</taxon>
        <taxon>Drosophila</taxon>
    </lineage>
</organism>
<dbReference type="AlphaFoldDB" id="A0A6J1LX88"/>
<accession>A0A6J1LX88</accession>
<keyword evidence="2" id="KW-1185">Reference proteome</keyword>
<dbReference type="RefSeq" id="XP_023171938.1">
    <property type="nucleotide sequence ID" value="XM_023316170.2"/>
</dbReference>